<dbReference type="InterPro" id="IPR036322">
    <property type="entry name" value="WD40_repeat_dom_sf"/>
</dbReference>
<dbReference type="Pfam" id="PF00400">
    <property type="entry name" value="WD40"/>
    <property type="match status" value="2"/>
</dbReference>
<organism evidence="3 4">
    <name type="scientific">Blyttiomyces helicus</name>
    <dbReference type="NCBI Taxonomy" id="388810"/>
    <lineage>
        <taxon>Eukaryota</taxon>
        <taxon>Fungi</taxon>
        <taxon>Fungi incertae sedis</taxon>
        <taxon>Chytridiomycota</taxon>
        <taxon>Chytridiomycota incertae sedis</taxon>
        <taxon>Chytridiomycetes</taxon>
        <taxon>Chytridiomycetes incertae sedis</taxon>
        <taxon>Blyttiomyces</taxon>
    </lineage>
</organism>
<dbReference type="SUPFAM" id="SSF48371">
    <property type="entry name" value="ARM repeat"/>
    <property type="match status" value="1"/>
</dbReference>
<evidence type="ECO:0008006" key="5">
    <source>
        <dbReference type="Google" id="ProtNLM"/>
    </source>
</evidence>
<feature type="compositionally biased region" description="Basic and acidic residues" evidence="2">
    <location>
        <begin position="205"/>
        <end position="214"/>
    </location>
</feature>
<name>A0A4V1IS71_9FUNG</name>
<dbReference type="SMART" id="SM00320">
    <property type="entry name" value="WD40"/>
    <property type="match status" value="5"/>
</dbReference>
<dbReference type="PROSITE" id="PS50082">
    <property type="entry name" value="WD_REPEATS_2"/>
    <property type="match status" value="2"/>
</dbReference>
<protein>
    <recommendedName>
        <fullName evidence="5">WD40-repeat-containing domain protein</fullName>
    </recommendedName>
</protein>
<dbReference type="PANTHER" id="PTHR45532:SF1">
    <property type="entry name" value="WD REPEAT-CONTAINING PROTEIN 97"/>
    <property type="match status" value="1"/>
</dbReference>
<dbReference type="EMBL" id="KZ994595">
    <property type="protein sequence ID" value="RKO92537.1"/>
    <property type="molecule type" value="Genomic_DNA"/>
</dbReference>
<dbReference type="InterPro" id="IPR016024">
    <property type="entry name" value="ARM-type_fold"/>
</dbReference>
<evidence type="ECO:0000256" key="2">
    <source>
        <dbReference type="SAM" id="MobiDB-lite"/>
    </source>
</evidence>
<evidence type="ECO:0000256" key="1">
    <source>
        <dbReference type="PROSITE-ProRule" id="PRU00221"/>
    </source>
</evidence>
<feature type="region of interest" description="Disordered" evidence="2">
    <location>
        <begin position="195"/>
        <end position="218"/>
    </location>
</feature>
<dbReference type="SUPFAM" id="SSF50978">
    <property type="entry name" value="WD40 repeat-like"/>
    <property type="match status" value="2"/>
</dbReference>
<dbReference type="PROSITE" id="PS50294">
    <property type="entry name" value="WD_REPEATS_REGION"/>
    <property type="match status" value="1"/>
</dbReference>
<feature type="region of interest" description="Disordered" evidence="2">
    <location>
        <begin position="1081"/>
        <end position="1124"/>
    </location>
</feature>
<feature type="compositionally biased region" description="Basic and acidic residues" evidence="2">
    <location>
        <begin position="1"/>
        <end position="11"/>
    </location>
</feature>
<keyword evidence="1" id="KW-0853">WD repeat</keyword>
<gene>
    <name evidence="3" type="ORF">BDK51DRAFT_29905</name>
</gene>
<dbReference type="OrthoDB" id="6262491at2759"/>
<feature type="region of interest" description="Disordered" evidence="2">
    <location>
        <begin position="1482"/>
        <end position="1651"/>
    </location>
</feature>
<sequence length="1962" mass="219757">DLRTSVPEQKEPLTPASQSEYRLDLPRTASPSVLDISSRKRSSSLDIPQRIGEAIKSAADLYNPLNRPISSAGVRPAPTPSERLLSVARAAASASGGRKSRPPSVPIVRKERARRHWALVRDRFCKPQQNRNATLFSLFRFLQPAPYSLTIRHGFRFKFAIRQKHAIVCVVHHARVPIHHLDGRLRIERSRIVEDDDSAGDSSDSEGHAGEKKLSGAAEGGARVTSEYTFVTVDRARNVTVWDVDRASMFKARSKTKIKADLTSICFVSKFSMYAACSHDKSIKFYNSRFESTNVFCTYQPVQFVLYNSLSHELITVGSHDISIWTLEGIIHCLPYRLQNQTLSGNAPISNIMRLEPTMKFTMETGLPKDQWITNVYSDEKNHRIYAIIDKKVLVKYRSVTEGCLHLIRQSDVYDQSRGELLERMNNISNRQLCRTLHYDRYHYTIVACADGTLKVRNMANALVHEFSSHTKPVTALGLYPHGPLIVSAALDYTVRLYCLKTFKEVYCLHLRDLPLNLQMMDDKQLFIQTRNTIEVWSLNHMNSGFAAVNSRVFQLLNIKTPNVPSRILARTEDGVIRILSPVSGKAITTSLPLLETEYVHVIAYGAKIDRMYLMLESGEVWVVATNFNPCLIVDIWRLSGATQEDCSCIVLYDGRFKESDELPPNYDTSKGYAFLFGATRNGQVLIYGRGGVIQDRYQLHNGEITQMACDESQQLLITGGSGMYKGVDLPISSYFDLCAIHTRDSHPAPRNQDETIKISEISPTGEEIIQVRIAITTHFVPRVISVLDTTLCVSSDDWTIHMFNFNVNRKEWQEYPAHMRSDDHTDSVTSICSIRKLGLFVTGSKDGTLRLWDTYNTLLREIQFAEPVESVCAANSHGDILIGIHNRIDIMKYSLYLPPGYSQTVNRLRLVEEPAESPIPFDDDRLQWKAISHRPPRRPRTQAAAPIPCELFFEINLVPTDRIGPVSLRDQRQAEDPKSDDEYAAIMSKLEMLVARRRTIMDSTVKRAAVESARGAPQEHVLHEEFERFMLFRKYRGNSAHGLDDVPVDLRPTSPEPAILSVAEPAEPDEHPEAHIEEPECLNEDTKLPPSAPEPVDPKTTEPPKAHTRAHTDSVPIAPDGQIPNSLLRSSVDAWRLAHASFQIADLAVARHNVKKESIASTVDEEKTRKSKEYKERLHQLLNALPREEEKANDTEGNEEVVEAIAKDGEGSFEDDEGEEMERHRMRLPNQAALRIPHEKLAIVQTIIEVKIPGIVTRAMAYSWFPMDEVFYPEADTVGHKSYLSHPTRKLKIDPLPDNLVPLMLDIFRNSTLNETRLEVTEYLNWIFEEYGIRDSTLLLRCYCRYLQSNLDGRWDNEEIETRVASIETLAHIAPNHAEIVPTLLLYLVSPYEQIRSRAEQFLTALGACMRIPTLSVGDDTTATLLPAEPRTLTPTTSDRTFELRNVATMWVRQSLKKFLVRATSDRDIAKKIKGLTAFGLEGRGKTPKSTGSGSGSHGGGGGLEAGDGHGGFHGSSGPPTPRALSSAASTASKRSDSVLSSDASKGQGHKTALRKGNSKAGTTTTTVPAKGPNTHGRGDEVAKGKPSLVNPEKVASGSKGTSVVRNSRGEGKKKTAGPSKGHAKTSKNVATADLMPVADSESKSSDQLDRDLRSMVKERHHTVEEEVAETDGAPEARAFCATLQIERPMSGRSPITVLQNPSGQDFINAINYFIISIEQRLARQEAERLERVRLASLEAERLRREAEKQDAYLQYRARMEAERAEREIERRRRIGERRLSLQVGPAKLPKLKGMKIAEMRTGGVGRTHKSECHPSRETLDVEFQRFPFLGSGSSQGAHRHATDLSMHIQKLNKSMPVEHVNIRPFGDQPTEDPHPKAQSANIRPFSASRPATTPPLGSTLAPAQLAPTWREFDIQPETRERSSTQENDRAAYRTQRKYFIPDLSQGSEELDTGKTFDVCL</sequence>
<proteinExistence type="predicted"/>
<feature type="compositionally biased region" description="Basic and acidic residues" evidence="2">
    <location>
        <begin position="1097"/>
        <end position="1106"/>
    </location>
</feature>
<feature type="compositionally biased region" description="Basic and acidic residues" evidence="2">
    <location>
        <begin position="1642"/>
        <end position="1651"/>
    </location>
</feature>
<dbReference type="PANTHER" id="PTHR45532">
    <property type="entry name" value="WD REPEAT-CONTAINING PROTEIN 97"/>
    <property type="match status" value="1"/>
</dbReference>
<feature type="repeat" description="WD" evidence="1">
    <location>
        <begin position="467"/>
        <end position="508"/>
    </location>
</feature>
<dbReference type="InterPro" id="IPR015943">
    <property type="entry name" value="WD40/YVTN_repeat-like_dom_sf"/>
</dbReference>
<feature type="region of interest" description="Disordered" evidence="2">
    <location>
        <begin position="1863"/>
        <end position="1911"/>
    </location>
</feature>
<accession>A0A4V1IS71</accession>
<feature type="non-terminal residue" evidence="3">
    <location>
        <position position="1"/>
    </location>
</feature>
<feature type="repeat" description="WD" evidence="1">
    <location>
        <begin position="822"/>
        <end position="854"/>
    </location>
</feature>
<evidence type="ECO:0000313" key="4">
    <source>
        <dbReference type="Proteomes" id="UP000269721"/>
    </source>
</evidence>
<feature type="compositionally biased region" description="Basic residues" evidence="2">
    <location>
        <begin position="1549"/>
        <end position="1559"/>
    </location>
</feature>
<feature type="compositionally biased region" description="Gly residues" evidence="2">
    <location>
        <begin position="1494"/>
        <end position="1516"/>
    </location>
</feature>
<keyword evidence="4" id="KW-1185">Reference proteome</keyword>
<reference evidence="4" key="1">
    <citation type="journal article" date="2018" name="Nat. Microbiol.">
        <title>Leveraging single-cell genomics to expand the fungal tree of life.</title>
        <authorList>
            <person name="Ahrendt S.R."/>
            <person name="Quandt C.A."/>
            <person name="Ciobanu D."/>
            <person name="Clum A."/>
            <person name="Salamov A."/>
            <person name="Andreopoulos B."/>
            <person name="Cheng J.F."/>
            <person name="Woyke T."/>
            <person name="Pelin A."/>
            <person name="Henrissat B."/>
            <person name="Reynolds N.K."/>
            <person name="Benny G.L."/>
            <person name="Smith M.E."/>
            <person name="James T.Y."/>
            <person name="Grigoriev I.V."/>
        </authorList>
    </citation>
    <scope>NUCLEOTIDE SEQUENCE [LARGE SCALE GENOMIC DNA]</scope>
</reference>
<feature type="region of interest" description="Disordered" evidence="2">
    <location>
        <begin position="1"/>
        <end position="46"/>
    </location>
</feature>
<evidence type="ECO:0000313" key="3">
    <source>
        <dbReference type="EMBL" id="RKO92537.1"/>
    </source>
</evidence>
<dbReference type="Proteomes" id="UP000269721">
    <property type="component" value="Unassembled WGS sequence"/>
</dbReference>
<dbReference type="Gene3D" id="2.130.10.10">
    <property type="entry name" value="YVTN repeat-like/Quinoprotein amine dehydrogenase"/>
    <property type="match status" value="3"/>
</dbReference>
<feature type="compositionally biased region" description="Polar residues" evidence="2">
    <location>
        <begin position="1528"/>
        <end position="1546"/>
    </location>
</feature>
<dbReference type="InterPro" id="IPR001680">
    <property type="entry name" value="WD40_rpt"/>
</dbReference>